<dbReference type="PROSITE" id="PS51186">
    <property type="entry name" value="GNAT"/>
    <property type="match status" value="1"/>
</dbReference>
<dbReference type="Pfam" id="PF13302">
    <property type="entry name" value="Acetyltransf_3"/>
    <property type="match status" value="1"/>
</dbReference>
<evidence type="ECO:0000313" key="3">
    <source>
        <dbReference type="Proteomes" id="UP000763641"/>
    </source>
</evidence>
<sequence>MTGGPILFTPRLMLRPLAAEDLEPWVAFHADPDTMRFLGGVQARSVAWRSLCGMAGAWTIRGFSMFTVVERATGAWVGRIGPHQPDGWPGTEVGWGVAPAFAGKGYAYEAAVAAIDYAVDVLGWTHVIHTIDPDNHASIRLAQRLGATNGGPVSLPPPLEAFRVDAWGQSAATWRATRAGR</sequence>
<dbReference type="PANTHER" id="PTHR43792:SF1">
    <property type="entry name" value="N-ACETYLTRANSFERASE DOMAIN-CONTAINING PROTEIN"/>
    <property type="match status" value="1"/>
</dbReference>
<reference evidence="2 3" key="1">
    <citation type="submission" date="2020-12" db="EMBL/GenBank/DDBJ databases">
        <title>Sphingomonas sp.</title>
        <authorList>
            <person name="Kim M.K."/>
        </authorList>
    </citation>
    <scope>NUCLEOTIDE SEQUENCE [LARGE SCALE GENOMIC DNA]</scope>
    <source>
        <strain evidence="2 3">BT552</strain>
    </source>
</reference>
<dbReference type="InterPro" id="IPR016181">
    <property type="entry name" value="Acyl_CoA_acyltransferase"/>
</dbReference>
<dbReference type="Proteomes" id="UP000763641">
    <property type="component" value="Unassembled WGS sequence"/>
</dbReference>
<feature type="domain" description="N-acetyltransferase" evidence="1">
    <location>
        <begin position="12"/>
        <end position="165"/>
    </location>
</feature>
<protein>
    <submittedName>
        <fullName evidence="2">GNAT family N-acetyltransferase</fullName>
    </submittedName>
</protein>
<evidence type="ECO:0000259" key="1">
    <source>
        <dbReference type="PROSITE" id="PS51186"/>
    </source>
</evidence>
<dbReference type="RefSeq" id="WP_204199010.1">
    <property type="nucleotide sequence ID" value="NZ_JAFEMC010000003.1"/>
</dbReference>
<dbReference type="Gene3D" id="3.40.630.30">
    <property type="match status" value="1"/>
</dbReference>
<keyword evidence="3" id="KW-1185">Reference proteome</keyword>
<comment type="caution">
    <text evidence="2">The sequence shown here is derived from an EMBL/GenBank/DDBJ whole genome shotgun (WGS) entry which is preliminary data.</text>
</comment>
<name>A0ABS2D7J6_9SPHN</name>
<accession>A0ABS2D7J6</accession>
<dbReference type="PANTHER" id="PTHR43792">
    <property type="entry name" value="GNAT FAMILY, PUTATIVE (AFU_ORTHOLOGUE AFUA_3G00765)-RELATED-RELATED"/>
    <property type="match status" value="1"/>
</dbReference>
<gene>
    <name evidence="2" type="ORF">ILT43_10985</name>
</gene>
<proteinExistence type="predicted"/>
<organism evidence="2 3">
    <name type="scientific">Sphingomonas longa</name>
    <dbReference type="NCBI Taxonomy" id="2778730"/>
    <lineage>
        <taxon>Bacteria</taxon>
        <taxon>Pseudomonadati</taxon>
        <taxon>Pseudomonadota</taxon>
        <taxon>Alphaproteobacteria</taxon>
        <taxon>Sphingomonadales</taxon>
        <taxon>Sphingomonadaceae</taxon>
        <taxon>Sphingomonas</taxon>
    </lineage>
</organism>
<dbReference type="InterPro" id="IPR051531">
    <property type="entry name" value="N-acetyltransferase"/>
</dbReference>
<dbReference type="SUPFAM" id="SSF55729">
    <property type="entry name" value="Acyl-CoA N-acyltransferases (Nat)"/>
    <property type="match status" value="1"/>
</dbReference>
<dbReference type="InterPro" id="IPR000182">
    <property type="entry name" value="GNAT_dom"/>
</dbReference>
<dbReference type="EMBL" id="JAFEMC010000003">
    <property type="protein sequence ID" value="MBM6576900.1"/>
    <property type="molecule type" value="Genomic_DNA"/>
</dbReference>
<evidence type="ECO:0000313" key="2">
    <source>
        <dbReference type="EMBL" id="MBM6576900.1"/>
    </source>
</evidence>